<feature type="non-terminal residue" evidence="2">
    <location>
        <position position="1"/>
    </location>
</feature>
<dbReference type="EMBL" id="LAZR01060134">
    <property type="protein sequence ID" value="KKK66312.1"/>
    <property type="molecule type" value="Genomic_DNA"/>
</dbReference>
<keyword evidence="1" id="KW-0812">Transmembrane</keyword>
<comment type="caution">
    <text evidence="2">The sequence shown here is derived from an EMBL/GenBank/DDBJ whole genome shotgun (WGS) entry which is preliminary data.</text>
</comment>
<organism evidence="2">
    <name type="scientific">marine sediment metagenome</name>
    <dbReference type="NCBI Taxonomy" id="412755"/>
    <lineage>
        <taxon>unclassified sequences</taxon>
        <taxon>metagenomes</taxon>
        <taxon>ecological metagenomes</taxon>
    </lineage>
</organism>
<dbReference type="AlphaFoldDB" id="A0A0F8XAY3"/>
<feature type="transmembrane region" description="Helical" evidence="1">
    <location>
        <begin position="12"/>
        <end position="32"/>
    </location>
</feature>
<proteinExistence type="predicted"/>
<protein>
    <submittedName>
        <fullName evidence="2">Uncharacterized protein</fullName>
    </submittedName>
</protein>
<sequence>FGISRNQLNLLQWAIISLIILVWFSPLIIGLIKERYIVKLKNGFKISG</sequence>
<evidence type="ECO:0000256" key="1">
    <source>
        <dbReference type="SAM" id="Phobius"/>
    </source>
</evidence>
<accession>A0A0F8XAY3</accession>
<evidence type="ECO:0000313" key="2">
    <source>
        <dbReference type="EMBL" id="KKK66312.1"/>
    </source>
</evidence>
<keyword evidence="1" id="KW-1133">Transmembrane helix</keyword>
<keyword evidence="1" id="KW-0472">Membrane</keyword>
<reference evidence="2" key="1">
    <citation type="journal article" date="2015" name="Nature">
        <title>Complex archaea that bridge the gap between prokaryotes and eukaryotes.</title>
        <authorList>
            <person name="Spang A."/>
            <person name="Saw J.H."/>
            <person name="Jorgensen S.L."/>
            <person name="Zaremba-Niedzwiedzka K."/>
            <person name="Martijn J."/>
            <person name="Lind A.E."/>
            <person name="van Eijk R."/>
            <person name="Schleper C."/>
            <person name="Guy L."/>
            <person name="Ettema T.J."/>
        </authorList>
    </citation>
    <scope>NUCLEOTIDE SEQUENCE</scope>
</reference>
<gene>
    <name evidence="2" type="ORF">LCGC14_2965340</name>
</gene>
<name>A0A0F8XAY3_9ZZZZ</name>